<accession>A0A7G9YEB3</accession>
<sequence length="177" mass="19772">MKRKVMEIIFVVALVMTVFAGMANAQAINSLFTSNTNLDGIHTTENKPLKIDGVYLQKPPELQIVQEPLKKTDEVMVNAVVLDSQGTDILDQTIWAELNGDWSSYGTVPIWIDYTTLNKEDITYEDIEATEADVLIISCTGSLWGYTESEIEAIKSYIEEGHGIIITYQSFVQTTNT</sequence>
<dbReference type="AlphaFoldDB" id="A0A7G9YEB3"/>
<organism evidence="1">
    <name type="scientific">Candidatus Methanogaster sp. ANME-2c ERB4</name>
    <dbReference type="NCBI Taxonomy" id="2759911"/>
    <lineage>
        <taxon>Archaea</taxon>
        <taxon>Methanobacteriati</taxon>
        <taxon>Methanobacteriota</taxon>
        <taxon>Stenosarchaea group</taxon>
        <taxon>Methanomicrobia</taxon>
        <taxon>Methanosarcinales</taxon>
        <taxon>ANME-2 cluster</taxon>
        <taxon>Candidatus Methanogasteraceae</taxon>
        <taxon>Candidatus Methanogaster</taxon>
    </lineage>
</organism>
<reference evidence="1" key="1">
    <citation type="submission" date="2020-06" db="EMBL/GenBank/DDBJ databases">
        <title>Unique genomic features of the anaerobic methanotrophic archaea.</title>
        <authorList>
            <person name="Chadwick G.L."/>
            <person name="Skennerton C.T."/>
            <person name="Laso-Perez R."/>
            <person name="Leu A.O."/>
            <person name="Speth D.R."/>
            <person name="Yu H."/>
            <person name="Morgan-Lang C."/>
            <person name="Hatzenpichler R."/>
            <person name="Goudeau D."/>
            <person name="Malmstrom R."/>
            <person name="Brazelton W.J."/>
            <person name="Woyke T."/>
            <person name="Hallam S.J."/>
            <person name="Tyson G.W."/>
            <person name="Wegener G."/>
            <person name="Boetius A."/>
            <person name="Orphan V."/>
        </authorList>
    </citation>
    <scope>NUCLEOTIDE SEQUENCE</scope>
</reference>
<gene>
    <name evidence="1" type="ORF">PABHDKJJ_00052</name>
</gene>
<protein>
    <submittedName>
        <fullName evidence="1">Uncharacterized protein</fullName>
    </submittedName>
</protein>
<evidence type="ECO:0000313" key="1">
    <source>
        <dbReference type="EMBL" id="QNO46347.1"/>
    </source>
</evidence>
<name>A0A7G9YEB3_9EURY</name>
<proteinExistence type="predicted"/>
<dbReference type="EMBL" id="MT631185">
    <property type="protein sequence ID" value="QNO46347.1"/>
    <property type="molecule type" value="Genomic_DNA"/>
</dbReference>